<reference evidence="2 3" key="1">
    <citation type="submission" date="2024-02" db="EMBL/GenBank/DDBJ databases">
        <title>First draft genome assembly of two strains of Seiridium cardinale.</title>
        <authorList>
            <person name="Emiliani G."/>
            <person name="Scali E."/>
        </authorList>
    </citation>
    <scope>NUCLEOTIDE SEQUENCE [LARGE SCALE GENOMIC DNA]</scope>
    <source>
        <strain evidence="2 3">BM-138-000479</strain>
    </source>
</reference>
<dbReference type="Proteomes" id="UP001465668">
    <property type="component" value="Unassembled WGS sequence"/>
</dbReference>
<evidence type="ECO:0000256" key="1">
    <source>
        <dbReference type="SAM" id="MobiDB-lite"/>
    </source>
</evidence>
<name>A0ABR2XVQ8_9PEZI</name>
<accession>A0ABR2XVQ8</accession>
<comment type="caution">
    <text evidence="2">The sequence shown here is derived from an EMBL/GenBank/DDBJ whole genome shotgun (WGS) entry which is preliminary data.</text>
</comment>
<gene>
    <name evidence="2" type="ORF">SCAR479_05510</name>
</gene>
<evidence type="ECO:0000313" key="2">
    <source>
        <dbReference type="EMBL" id="KAK9777827.1"/>
    </source>
</evidence>
<protein>
    <submittedName>
        <fullName evidence="2">Uncharacterized protein</fullName>
    </submittedName>
</protein>
<proteinExistence type="predicted"/>
<evidence type="ECO:0000313" key="3">
    <source>
        <dbReference type="Proteomes" id="UP001465668"/>
    </source>
</evidence>
<organism evidence="2 3">
    <name type="scientific">Seiridium cardinale</name>
    <dbReference type="NCBI Taxonomy" id="138064"/>
    <lineage>
        <taxon>Eukaryota</taxon>
        <taxon>Fungi</taxon>
        <taxon>Dikarya</taxon>
        <taxon>Ascomycota</taxon>
        <taxon>Pezizomycotina</taxon>
        <taxon>Sordariomycetes</taxon>
        <taxon>Xylariomycetidae</taxon>
        <taxon>Amphisphaeriales</taxon>
        <taxon>Sporocadaceae</taxon>
        <taxon>Seiridium</taxon>
    </lineage>
</organism>
<feature type="region of interest" description="Disordered" evidence="1">
    <location>
        <begin position="1"/>
        <end position="29"/>
    </location>
</feature>
<keyword evidence="3" id="KW-1185">Reference proteome</keyword>
<sequence length="229" mass="26831">MGTFHEPLEVKNEQESVPSSDEPSKLPVPDVPGQKYPFTKFLVQRIRIEHTEDGTVHRFWNPRSRCEGYVLVDHIPNASTGELDTRSRPGIFHSDTCSCYWWEREGEHTTGIWPWKLNGFARRLIEEELIDREYEPMFVCMLHLRARLPKELRYPEGIEAYYRMFEESVDIKVECEDTFCMLVDGEYVLKKDIDSGKYQATANNELNRSDSLEDLLPLHAEKKPYLSVE</sequence>
<dbReference type="EMBL" id="JARVKM010000019">
    <property type="protein sequence ID" value="KAK9777827.1"/>
    <property type="molecule type" value="Genomic_DNA"/>
</dbReference>
<feature type="compositionally biased region" description="Basic and acidic residues" evidence="1">
    <location>
        <begin position="1"/>
        <end position="14"/>
    </location>
</feature>